<dbReference type="InterPro" id="IPR011009">
    <property type="entry name" value="Kinase-like_dom_sf"/>
</dbReference>
<dbReference type="InterPro" id="IPR002575">
    <property type="entry name" value="Aminoglycoside_PTrfase"/>
</dbReference>
<feature type="domain" description="Aminoglycoside phosphotransferase" evidence="1">
    <location>
        <begin position="23"/>
        <end position="255"/>
    </location>
</feature>
<dbReference type="EMBL" id="JARLKZ010000020">
    <property type="protein sequence ID" value="MEC0242834.1"/>
    <property type="molecule type" value="Genomic_DNA"/>
</dbReference>
<dbReference type="InterPro" id="IPR052077">
    <property type="entry name" value="CcrZ_PhaseVar_Mediator"/>
</dbReference>
<evidence type="ECO:0000313" key="2">
    <source>
        <dbReference type="EMBL" id="MEC0242834.1"/>
    </source>
</evidence>
<name>A0ABU6GTY0_9BACL</name>
<dbReference type="SUPFAM" id="SSF56112">
    <property type="entry name" value="Protein kinase-like (PK-like)"/>
    <property type="match status" value="1"/>
</dbReference>
<keyword evidence="3" id="KW-1185">Reference proteome</keyword>
<dbReference type="Gene3D" id="3.30.200.20">
    <property type="entry name" value="Phosphorylase Kinase, domain 1"/>
    <property type="match status" value="1"/>
</dbReference>
<organism evidence="2 3">
    <name type="scientific">Paenibacillus dokdonensis</name>
    <dbReference type="NCBI Taxonomy" id="2567944"/>
    <lineage>
        <taxon>Bacteria</taxon>
        <taxon>Bacillati</taxon>
        <taxon>Bacillota</taxon>
        <taxon>Bacilli</taxon>
        <taxon>Bacillales</taxon>
        <taxon>Paenibacillaceae</taxon>
        <taxon>Paenibacillus</taxon>
    </lineage>
</organism>
<protein>
    <submittedName>
        <fullName evidence="2">Phosphotransferase</fullName>
    </submittedName>
</protein>
<dbReference type="RefSeq" id="WP_326090594.1">
    <property type="nucleotide sequence ID" value="NZ_JARLKZ010000020.1"/>
</dbReference>
<gene>
    <name evidence="2" type="ORF">P4H66_23775</name>
</gene>
<dbReference type="Gene3D" id="1.20.58.840">
    <property type="match status" value="1"/>
</dbReference>
<dbReference type="Pfam" id="PF01636">
    <property type="entry name" value="APH"/>
    <property type="match status" value="1"/>
</dbReference>
<comment type="caution">
    <text evidence="2">The sequence shown here is derived from an EMBL/GenBank/DDBJ whole genome shotgun (WGS) entry which is preliminary data.</text>
</comment>
<evidence type="ECO:0000259" key="1">
    <source>
        <dbReference type="Pfam" id="PF01636"/>
    </source>
</evidence>
<sequence length="314" mass="36504">MNKIKAILKNHYDKDIINVVPQQGGWAALAYKVSTKKHSYFLKMYEKRRASTPKWTALIDEYVPIMIWMMHNSRLKGKIPVPLLTKSGDFKCEDDDGIYLLYEYINGETIGDKALNEEQVCQLSEIITELHSFGAEIPIETDAVKEDFCVPFLQQLRSTLDKEYDNVPDDVREVINPHIEQILSLMNTIEKLSICLENSCVSMVLCHTDIHHWNLMQSENQLILIDWEGLKLAPVEADMMCLVDEPYYAEFLSTYQKSHKNFAINQDALQFYQARRKLEDIWEFIEQLLFDKQNAQEKANTINSLAKELKDISE</sequence>
<evidence type="ECO:0000313" key="3">
    <source>
        <dbReference type="Proteomes" id="UP001344632"/>
    </source>
</evidence>
<accession>A0ABU6GTY0</accession>
<reference evidence="2 3" key="1">
    <citation type="submission" date="2023-03" db="EMBL/GenBank/DDBJ databases">
        <title>Bacillus Genome Sequencing.</title>
        <authorList>
            <person name="Dunlap C."/>
        </authorList>
    </citation>
    <scope>NUCLEOTIDE SEQUENCE [LARGE SCALE GENOMIC DNA]</scope>
    <source>
        <strain evidence="2 3">BD-525</strain>
    </source>
</reference>
<dbReference type="PANTHER" id="PTHR40086:SF1">
    <property type="entry name" value="CELL CYCLE REGULATOR CCRZ"/>
    <property type="match status" value="1"/>
</dbReference>
<dbReference type="PANTHER" id="PTHR40086">
    <property type="entry name" value="PHOSPHOTRANSFERASE YTMP-RELATED"/>
    <property type="match status" value="1"/>
</dbReference>
<dbReference type="Proteomes" id="UP001344632">
    <property type="component" value="Unassembled WGS sequence"/>
</dbReference>
<dbReference type="Gene3D" id="1.10.510.10">
    <property type="entry name" value="Transferase(Phosphotransferase) domain 1"/>
    <property type="match status" value="1"/>
</dbReference>
<proteinExistence type="predicted"/>